<dbReference type="EMBL" id="BMTX01000008">
    <property type="protein sequence ID" value="GGS50303.1"/>
    <property type="molecule type" value="Genomic_DNA"/>
</dbReference>
<evidence type="ECO:0000256" key="1">
    <source>
        <dbReference type="SAM" id="MobiDB-lite"/>
    </source>
</evidence>
<accession>A0ABQ2T6W0</accession>
<dbReference type="Proteomes" id="UP000597853">
    <property type="component" value="Unassembled WGS sequence"/>
</dbReference>
<evidence type="ECO:0000313" key="3">
    <source>
        <dbReference type="Proteomes" id="UP000597853"/>
    </source>
</evidence>
<keyword evidence="3" id="KW-1185">Reference proteome</keyword>
<reference evidence="3" key="1">
    <citation type="journal article" date="2019" name="Int. J. Syst. Evol. Microbiol.">
        <title>The Global Catalogue of Microorganisms (GCM) 10K type strain sequencing project: providing services to taxonomists for standard genome sequencing and annotation.</title>
        <authorList>
            <consortium name="The Broad Institute Genomics Platform"/>
            <consortium name="The Broad Institute Genome Sequencing Center for Infectious Disease"/>
            <person name="Wu L."/>
            <person name="Ma J."/>
        </authorList>
    </citation>
    <scope>NUCLEOTIDE SEQUENCE [LARGE SCALE GENOMIC DNA]</scope>
    <source>
        <strain evidence="3">JCM 4416</strain>
    </source>
</reference>
<proteinExistence type="predicted"/>
<gene>
    <name evidence="2" type="ORF">GCM10010285_32290</name>
</gene>
<comment type="caution">
    <text evidence="2">The sequence shown here is derived from an EMBL/GenBank/DDBJ whole genome shotgun (WGS) entry which is preliminary data.</text>
</comment>
<evidence type="ECO:0000313" key="2">
    <source>
        <dbReference type="EMBL" id="GGS50303.1"/>
    </source>
</evidence>
<feature type="region of interest" description="Disordered" evidence="1">
    <location>
        <begin position="1"/>
        <end position="73"/>
    </location>
</feature>
<organism evidence="2 3">
    <name type="scientific">Streptomyces pseudogriseolus</name>
    <name type="common">Streptomyces gancidicus</name>
    <name type="synonym">Streptomyces rubiginosus</name>
    <dbReference type="NCBI Taxonomy" id="36817"/>
    <lineage>
        <taxon>Bacteria</taxon>
        <taxon>Bacillati</taxon>
        <taxon>Actinomycetota</taxon>
        <taxon>Actinomycetes</taxon>
        <taxon>Kitasatosporales</taxon>
        <taxon>Streptomycetaceae</taxon>
        <taxon>Streptomyces</taxon>
        <taxon>Streptomyces pseudogriseolus group</taxon>
    </lineage>
</organism>
<protein>
    <submittedName>
        <fullName evidence="2">Uncharacterized protein</fullName>
    </submittedName>
</protein>
<feature type="compositionally biased region" description="Basic and acidic residues" evidence="1">
    <location>
        <begin position="21"/>
        <end position="31"/>
    </location>
</feature>
<name>A0ABQ2T6W0_STREZ</name>
<sequence length="73" mass="7848">MSAADRFAPHGRWLRVAARPAGDRTSDRPGEPPDAAPGCVVPRVRPSGRAWQEAGSHRRLPREPPVSRFGGGP</sequence>